<dbReference type="InterPro" id="IPR005632">
    <property type="entry name" value="Chaperone_Skp"/>
</dbReference>
<feature type="compositionally biased region" description="Basic and acidic residues" evidence="3">
    <location>
        <begin position="67"/>
        <end position="78"/>
    </location>
</feature>
<keyword evidence="2 4" id="KW-0732">Signal</keyword>
<evidence type="ECO:0000256" key="1">
    <source>
        <dbReference type="ARBA" id="ARBA00009091"/>
    </source>
</evidence>
<name>A0A1K1W3M8_9GAMM</name>
<evidence type="ECO:0000313" key="5">
    <source>
        <dbReference type="EMBL" id="SFX31524.1"/>
    </source>
</evidence>
<dbReference type="PANTHER" id="PTHR35089">
    <property type="entry name" value="CHAPERONE PROTEIN SKP"/>
    <property type="match status" value="1"/>
</dbReference>
<dbReference type="GO" id="GO:0005829">
    <property type="term" value="C:cytosol"/>
    <property type="evidence" value="ECO:0007669"/>
    <property type="project" value="TreeGrafter"/>
</dbReference>
<dbReference type="PANTHER" id="PTHR35089:SF1">
    <property type="entry name" value="CHAPERONE PROTEIN SKP"/>
    <property type="match status" value="1"/>
</dbReference>
<dbReference type="RefSeq" id="WP_072325475.1">
    <property type="nucleotide sequence ID" value="NZ_FPJW01000003.1"/>
</dbReference>
<dbReference type="SUPFAM" id="SSF111384">
    <property type="entry name" value="OmpH-like"/>
    <property type="match status" value="1"/>
</dbReference>
<dbReference type="GO" id="GO:0051082">
    <property type="term" value="F:unfolded protein binding"/>
    <property type="evidence" value="ECO:0007669"/>
    <property type="project" value="InterPro"/>
</dbReference>
<accession>A0A1K1W3M8</accession>
<gene>
    <name evidence="5" type="ORF">SAMN02745752_01238</name>
</gene>
<keyword evidence="6" id="KW-1185">Reference proteome</keyword>
<dbReference type="AlphaFoldDB" id="A0A1K1W3M8"/>
<evidence type="ECO:0000256" key="3">
    <source>
        <dbReference type="SAM" id="MobiDB-lite"/>
    </source>
</evidence>
<dbReference type="Proteomes" id="UP000182350">
    <property type="component" value="Unassembled WGS sequence"/>
</dbReference>
<protein>
    <submittedName>
        <fullName evidence="5">Periplasmic chaperone for outer membrane proteins Skp</fullName>
    </submittedName>
</protein>
<comment type="similarity">
    <text evidence="1">Belongs to the Skp family.</text>
</comment>
<dbReference type="OrthoDB" id="6194798at2"/>
<dbReference type="Gene3D" id="3.30.910.20">
    <property type="entry name" value="Skp domain"/>
    <property type="match status" value="1"/>
</dbReference>
<dbReference type="Pfam" id="PF03938">
    <property type="entry name" value="OmpH"/>
    <property type="match status" value="1"/>
</dbReference>
<dbReference type="GO" id="GO:0050821">
    <property type="term" value="P:protein stabilization"/>
    <property type="evidence" value="ECO:0007669"/>
    <property type="project" value="TreeGrafter"/>
</dbReference>
<dbReference type="EMBL" id="FPJW01000003">
    <property type="protein sequence ID" value="SFX31524.1"/>
    <property type="molecule type" value="Genomic_DNA"/>
</dbReference>
<sequence length="171" mass="19928">MKRMPISMLALLALLVLPGLALAEQPQRIAVLDWQAALMESEKVRNDMQQAERQLSNEQARVRQLAEEGRGLQERMQRDGSIMSETERRQLQQQMEQKLQEYQLTRNRLQQQQQELRQEIINRHRPALERAVNELLQQHNIDILLDRGAVAFAKPQYDLTPAVAEKLNAQE</sequence>
<dbReference type="InterPro" id="IPR024930">
    <property type="entry name" value="Skp_dom_sf"/>
</dbReference>
<evidence type="ECO:0000313" key="6">
    <source>
        <dbReference type="Proteomes" id="UP000182350"/>
    </source>
</evidence>
<evidence type="ECO:0000256" key="4">
    <source>
        <dbReference type="SAM" id="SignalP"/>
    </source>
</evidence>
<evidence type="ECO:0000256" key="2">
    <source>
        <dbReference type="ARBA" id="ARBA00022729"/>
    </source>
</evidence>
<organism evidence="5 6">
    <name type="scientific">Marinospirillum alkaliphilum DSM 21637</name>
    <dbReference type="NCBI Taxonomy" id="1122209"/>
    <lineage>
        <taxon>Bacteria</taxon>
        <taxon>Pseudomonadati</taxon>
        <taxon>Pseudomonadota</taxon>
        <taxon>Gammaproteobacteria</taxon>
        <taxon>Oceanospirillales</taxon>
        <taxon>Oceanospirillaceae</taxon>
        <taxon>Marinospirillum</taxon>
    </lineage>
</organism>
<feature type="chain" id="PRO_5012250378" evidence="4">
    <location>
        <begin position="24"/>
        <end position="171"/>
    </location>
</feature>
<dbReference type="SMART" id="SM00935">
    <property type="entry name" value="OmpH"/>
    <property type="match status" value="1"/>
</dbReference>
<proteinExistence type="inferred from homology"/>
<feature type="region of interest" description="Disordered" evidence="3">
    <location>
        <begin position="67"/>
        <end position="87"/>
    </location>
</feature>
<reference evidence="5 6" key="1">
    <citation type="submission" date="2016-11" db="EMBL/GenBank/DDBJ databases">
        <authorList>
            <person name="Jaros S."/>
            <person name="Januszkiewicz K."/>
            <person name="Wedrychowicz H."/>
        </authorList>
    </citation>
    <scope>NUCLEOTIDE SEQUENCE [LARGE SCALE GENOMIC DNA]</scope>
    <source>
        <strain evidence="5 6">DSM 21637</strain>
    </source>
</reference>
<feature type="signal peptide" evidence="4">
    <location>
        <begin position="1"/>
        <end position="23"/>
    </location>
</feature>
<dbReference type="STRING" id="1122209.SAMN02745752_01238"/>